<dbReference type="AlphaFoldDB" id="A0AAE9AXL6"/>
<accession>A0AAE9AXL6</accession>
<name>A0AAE9AXL6_9ACTN</name>
<dbReference type="InterPro" id="IPR016161">
    <property type="entry name" value="Ald_DH/histidinol_DH"/>
</dbReference>
<dbReference type="Pfam" id="PF00171">
    <property type="entry name" value="Aldedh"/>
    <property type="match status" value="1"/>
</dbReference>
<sequence length="78" mass="8355">MAVQDQSAPVIERDLFIGNEWRPSADGRSQSLVNPATEEEFGRVAPASSADVDAAVQAARQRQPSPPSKPATPWARPS</sequence>
<keyword evidence="1" id="KW-0560">Oxidoreductase</keyword>
<dbReference type="EMBL" id="SPAZ01000248">
    <property type="protein sequence ID" value="TQE25315.1"/>
    <property type="molecule type" value="Genomic_DNA"/>
</dbReference>
<dbReference type="RefSeq" id="WP_009297311.1">
    <property type="nucleotide sequence ID" value="NZ_JARAVA010000035.1"/>
</dbReference>
<gene>
    <name evidence="4" type="ORF">Sipo8835_31760</name>
</gene>
<proteinExistence type="predicted"/>
<feature type="region of interest" description="Disordered" evidence="2">
    <location>
        <begin position="21"/>
        <end position="78"/>
    </location>
</feature>
<dbReference type="Gene3D" id="3.40.605.10">
    <property type="entry name" value="Aldehyde Dehydrogenase, Chain A, domain 1"/>
    <property type="match status" value="1"/>
</dbReference>
<comment type="caution">
    <text evidence="4">The sequence shown here is derived from an EMBL/GenBank/DDBJ whole genome shotgun (WGS) entry which is preliminary data.</text>
</comment>
<evidence type="ECO:0000256" key="2">
    <source>
        <dbReference type="SAM" id="MobiDB-lite"/>
    </source>
</evidence>
<dbReference type="SUPFAM" id="SSF53720">
    <property type="entry name" value="ALDH-like"/>
    <property type="match status" value="1"/>
</dbReference>
<dbReference type="InterPro" id="IPR016162">
    <property type="entry name" value="Ald_DH_N"/>
</dbReference>
<feature type="domain" description="Aldehyde dehydrogenase" evidence="3">
    <location>
        <begin position="21"/>
        <end position="65"/>
    </location>
</feature>
<organism evidence="4 5">
    <name type="scientific">Streptomyces ipomoeae</name>
    <dbReference type="NCBI Taxonomy" id="103232"/>
    <lineage>
        <taxon>Bacteria</taxon>
        <taxon>Bacillati</taxon>
        <taxon>Actinomycetota</taxon>
        <taxon>Actinomycetes</taxon>
        <taxon>Kitasatosporales</taxon>
        <taxon>Streptomycetaceae</taxon>
        <taxon>Streptomyces</taxon>
    </lineage>
</organism>
<dbReference type="Proteomes" id="UP000318720">
    <property type="component" value="Unassembled WGS sequence"/>
</dbReference>
<reference evidence="4 5" key="1">
    <citation type="submission" date="2019-03" db="EMBL/GenBank/DDBJ databases">
        <title>Comparative genomic analyses of the sweetpotato soil rot pathogen, Streptomyces ipomoeae.</title>
        <authorList>
            <person name="Ruschel Soares N."/>
            <person name="Badger J.H."/>
            <person name="Huguet-Tapia J.C."/>
            <person name="Clark C.A."/>
            <person name="Pettis G.S."/>
        </authorList>
    </citation>
    <scope>NUCLEOTIDE SEQUENCE [LARGE SCALE GENOMIC DNA]</scope>
    <source>
        <strain evidence="4 5">88-35</strain>
    </source>
</reference>
<evidence type="ECO:0000313" key="4">
    <source>
        <dbReference type="EMBL" id="TQE25315.1"/>
    </source>
</evidence>
<protein>
    <submittedName>
        <fullName evidence="4">Aldehyde dehydrogenase family protein</fullName>
    </submittedName>
</protein>
<feature type="compositionally biased region" description="Low complexity" evidence="2">
    <location>
        <begin position="43"/>
        <end position="63"/>
    </location>
</feature>
<dbReference type="GO" id="GO:0016491">
    <property type="term" value="F:oxidoreductase activity"/>
    <property type="evidence" value="ECO:0007669"/>
    <property type="project" value="UniProtKB-KW"/>
</dbReference>
<evidence type="ECO:0000259" key="3">
    <source>
        <dbReference type="Pfam" id="PF00171"/>
    </source>
</evidence>
<evidence type="ECO:0000256" key="1">
    <source>
        <dbReference type="ARBA" id="ARBA00023002"/>
    </source>
</evidence>
<dbReference type="InterPro" id="IPR015590">
    <property type="entry name" value="Aldehyde_DH_dom"/>
</dbReference>
<evidence type="ECO:0000313" key="5">
    <source>
        <dbReference type="Proteomes" id="UP000318720"/>
    </source>
</evidence>